<feature type="transmembrane region" description="Helical" evidence="1">
    <location>
        <begin position="65"/>
        <end position="83"/>
    </location>
</feature>
<dbReference type="EMBL" id="JARXVC010000023">
    <property type="protein sequence ID" value="MDH6284555.1"/>
    <property type="molecule type" value="Genomic_DNA"/>
</dbReference>
<gene>
    <name evidence="2" type="ORF">M2280_005815</name>
</gene>
<feature type="transmembrane region" description="Helical" evidence="1">
    <location>
        <begin position="135"/>
        <end position="162"/>
    </location>
</feature>
<evidence type="ECO:0000256" key="1">
    <source>
        <dbReference type="SAM" id="Phobius"/>
    </source>
</evidence>
<keyword evidence="1" id="KW-0812">Transmembrane</keyword>
<comment type="caution">
    <text evidence="2">The sequence shown here is derived from an EMBL/GenBank/DDBJ whole genome shotgun (WGS) entry which is preliminary data.</text>
</comment>
<proteinExistence type="predicted"/>
<organism evidence="2 3">
    <name type="scientific">Prescottella agglutinans</name>
    <dbReference type="NCBI Taxonomy" id="1644129"/>
    <lineage>
        <taxon>Bacteria</taxon>
        <taxon>Bacillati</taxon>
        <taxon>Actinomycetota</taxon>
        <taxon>Actinomycetes</taxon>
        <taxon>Mycobacteriales</taxon>
        <taxon>Nocardiaceae</taxon>
        <taxon>Prescottella</taxon>
    </lineage>
</organism>
<keyword evidence="1" id="KW-0472">Membrane</keyword>
<protein>
    <submittedName>
        <fullName evidence="2">Uncharacterized protein</fullName>
    </submittedName>
</protein>
<feature type="transmembrane region" description="Helical" evidence="1">
    <location>
        <begin position="95"/>
        <end position="115"/>
    </location>
</feature>
<dbReference type="Proteomes" id="UP001160334">
    <property type="component" value="Unassembled WGS sequence"/>
</dbReference>
<keyword evidence="1" id="KW-1133">Transmembrane helix</keyword>
<accession>A0ABT6MKZ1</accession>
<sequence length="360" mass="39122">MINALAALMLAVTAATRLHRWWFQRSLTLAGAFIVLACMSLHMILNVQAVEEFVRDAFGPSTPGSVKMLLVCGICVGTAIVFTDVTSQAGQRKKLLRFHITMSLLTATLSFAFFYTNPWPADVTNREFDNHYAFLPGYAEGLILGMTYPFLLALSVTAVAIAQADRRTVTGRGLMLIVPGAAILTAYAALRIGYLFAARYGLMEPTPTPFAISRVLAVGGVFFIAAGVLGALTMNWRASRAALRQFSDLRDELLRRWPGAERESRPGCSAGERVDDRAAELLDALSLEVECSNLPAGRRLPQDDTAEAIATWITTGEVTDGLGYDSFFLESGTSDTQWASALGRAYSSANANERKMVSQQ</sequence>
<evidence type="ECO:0000313" key="3">
    <source>
        <dbReference type="Proteomes" id="UP001160334"/>
    </source>
</evidence>
<reference evidence="2 3" key="1">
    <citation type="submission" date="2023-04" db="EMBL/GenBank/DDBJ databases">
        <title>Forest soil microbial communities from Buena Vista Peninsula, Colon Province, Panama.</title>
        <authorList>
            <person name="Bouskill N."/>
        </authorList>
    </citation>
    <scope>NUCLEOTIDE SEQUENCE [LARGE SCALE GENOMIC DNA]</scope>
    <source>
        <strain evidence="2 3">CFH S0262</strain>
    </source>
</reference>
<feature type="transmembrane region" description="Helical" evidence="1">
    <location>
        <begin position="216"/>
        <end position="236"/>
    </location>
</feature>
<keyword evidence="3" id="KW-1185">Reference proteome</keyword>
<dbReference type="RefSeq" id="WP_280763770.1">
    <property type="nucleotide sequence ID" value="NZ_JARXVC010000023.1"/>
</dbReference>
<feature type="transmembrane region" description="Helical" evidence="1">
    <location>
        <begin position="174"/>
        <end position="196"/>
    </location>
</feature>
<name>A0ABT6MKZ1_9NOCA</name>
<evidence type="ECO:0000313" key="2">
    <source>
        <dbReference type="EMBL" id="MDH6284555.1"/>
    </source>
</evidence>
<feature type="transmembrane region" description="Helical" evidence="1">
    <location>
        <begin position="27"/>
        <end position="45"/>
    </location>
</feature>